<protein>
    <submittedName>
        <fullName evidence="3">Uncharacterized protein</fullName>
    </submittedName>
</protein>
<evidence type="ECO:0000256" key="1">
    <source>
        <dbReference type="SAM" id="MobiDB-lite"/>
    </source>
</evidence>
<dbReference type="WBParaSite" id="nRc.2.0.1.t39007-RA">
    <property type="protein sequence ID" value="nRc.2.0.1.t39007-RA"/>
    <property type="gene ID" value="nRc.2.0.1.g39007"/>
</dbReference>
<accession>A0A915KKQ5</accession>
<dbReference type="AlphaFoldDB" id="A0A915KKQ5"/>
<organism evidence="2 3">
    <name type="scientific">Romanomermis culicivorax</name>
    <name type="common">Nematode worm</name>
    <dbReference type="NCBI Taxonomy" id="13658"/>
    <lineage>
        <taxon>Eukaryota</taxon>
        <taxon>Metazoa</taxon>
        <taxon>Ecdysozoa</taxon>
        <taxon>Nematoda</taxon>
        <taxon>Enoplea</taxon>
        <taxon>Dorylaimia</taxon>
        <taxon>Mermithida</taxon>
        <taxon>Mermithoidea</taxon>
        <taxon>Mermithidae</taxon>
        <taxon>Romanomermis</taxon>
    </lineage>
</organism>
<sequence>MDDEKINVIQGIEEDDSSNEKNDNGSHNLVAQEQRTDKFCKWIIDYLGKAYIDPTMSAEDTQFLLAEASQYMILDNLLYRRDLCFWQKTRNVKEYWSHLLVKFQNDSGVQRANLHDG</sequence>
<feature type="region of interest" description="Disordered" evidence="1">
    <location>
        <begin position="11"/>
        <end position="30"/>
    </location>
</feature>
<reference evidence="3" key="1">
    <citation type="submission" date="2022-11" db="UniProtKB">
        <authorList>
            <consortium name="WormBaseParasite"/>
        </authorList>
    </citation>
    <scope>IDENTIFICATION</scope>
</reference>
<evidence type="ECO:0000313" key="3">
    <source>
        <dbReference type="WBParaSite" id="nRc.2.0.1.t39007-RA"/>
    </source>
</evidence>
<name>A0A915KKQ5_ROMCU</name>
<dbReference type="Proteomes" id="UP000887565">
    <property type="component" value="Unplaced"/>
</dbReference>
<keyword evidence="2" id="KW-1185">Reference proteome</keyword>
<evidence type="ECO:0000313" key="2">
    <source>
        <dbReference type="Proteomes" id="UP000887565"/>
    </source>
</evidence>
<proteinExistence type="predicted"/>